<name>A0A8S1J0Q7_9CHLO</name>
<dbReference type="Proteomes" id="UP000708148">
    <property type="component" value="Unassembled WGS sequence"/>
</dbReference>
<dbReference type="GO" id="GO:0010207">
    <property type="term" value="P:photosystem II assembly"/>
    <property type="evidence" value="ECO:0007669"/>
    <property type="project" value="InterPro"/>
</dbReference>
<protein>
    <submittedName>
        <fullName evidence="1">Uncharacterized protein</fullName>
    </submittedName>
</protein>
<dbReference type="Gene3D" id="1.20.58.810">
    <property type="entry name" value="Photosystem II Pbs27"/>
    <property type="match status" value="1"/>
</dbReference>
<dbReference type="HAMAP" id="MF_01481">
    <property type="entry name" value="PSII_Psb27"/>
    <property type="match status" value="1"/>
</dbReference>
<reference evidence="1" key="1">
    <citation type="submission" date="2020-12" db="EMBL/GenBank/DDBJ databases">
        <authorList>
            <person name="Iha C."/>
        </authorList>
    </citation>
    <scope>NUCLEOTIDE SEQUENCE</scope>
</reference>
<evidence type="ECO:0000313" key="2">
    <source>
        <dbReference type="Proteomes" id="UP000708148"/>
    </source>
</evidence>
<dbReference type="GO" id="GO:0009543">
    <property type="term" value="C:chloroplast thylakoid lumen"/>
    <property type="evidence" value="ECO:0007669"/>
    <property type="project" value="TreeGrafter"/>
</dbReference>
<dbReference type="InterPro" id="IPR038450">
    <property type="entry name" value="PSII_Psb27_sf"/>
</dbReference>
<accession>A0A8S1J0Q7</accession>
<dbReference type="Pfam" id="PF13326">
    <property type="entry name" value="PSII_Pbs27"/>
    <property type="match status" value="1"/>
</dbReference>
<organism evidence="1 2">
    <name type="scientific">Ostreobium quekettii</name>
    <dbReference type="NCBI Taxonomy" id="121088"/>
    <lineage>
        <taxon>Eukaryota</taxon>
        <taxon>Viridiplantae</taxon>
        <taxon>Chlorophyta</taxon>
        <taxon>core chlorophytes</taxon>
        <taxon>Ulvophyceae</taxon>
        <taxon>TCBD clade</taxon>
        <taxon>Bryopsidales</taxon>
        <taxon>Ostreobineae</taxon>
        <taxon>Ostreobiaceae</taxon>
        <taxon>Ostreobium</taxon>
    </lineage>
</organism>
<proteinExistence type="inferred from homology"/>
<dbReference type="OrthoDB" id="419533at2759"/>
<dbReference type="EMBL" id="CAJHUC010001332">
    <property type="protein sequence ID" value="CAD7700743.1"/>
    <property type="molecule type" value="Genomic_DNA"/>
</dbReference>
<dbReference type="GO" id="GO:0010206">
    <property type="term" value="P:photosystem II repair"/>
    <property type="evidence" value="ECO:0007669"/>
    <property type="project" value="InterPro"/>
</dbReference>
<dbReference type="AlphaFoldDB" id="A0A8S1J0Q7"/>
<keyword evidence="2" id="KW-1185">Reference proteome</keyword>
<dbReference type="PANTHER" id="PTHR34041:SF1">
    <property type="entry name" value="PHOTOSYSTEM II REPAIR PROTEIN PSB27-H1, CHLOROPLASTIC"/>
    <property type="match status" value="1"/>
</dbReference>
<gene>
    <name evidence="1" type="ORF">OSTQU699_LOCUS6102</name>
</gene>
<evidence type="ECO:0000313" key="1">
    <source>
        <dbReference type="EMBL" id="CAD7700743.1"/>
    </source>
</evidence>
<dbReference type="PANTHER" id="PTHR34041">
    <property type="entry name" value="PHOTOSYSTEM II REPAIR PROTEIN PSB27-H1, CHLOROPLASTIC"/>
    <property type="match status" value="1"/>
</dbReference>
<comment type="caution">
    <text evidence="1">The sequence shown here is derived from an EMBL/GenBank/DDBJ whole genome shotgun (WGS) entry which is preliminary data.</text>
</comment>
<sequence>MTTTLKAAVSGVTALQRASPVLRPPGHSRAVVVARAQKEDVSRREAVIGVAAASGLLIASPALAFEFGEGAAKIYERETSTVIEAVEKVLTVEDAAEKEAAIADVRLKTNSWVAKYRRDQQFAGRPSYSNMYSALNALAGHYNSFGPDAPIPKKRLERVTKVSC</sequence>
<dbReference type="InterPro" id="IPR025585">
    <property type="entry name" value="PSII_Psb27"/>
</dbReference>
<dbReference type="GO" id="GO:0009523">
    <property type="term" value="C:photosystem II"/>
    <property type="evidence" value="ECO:0007669"/>
    <property type="project" value="InterPro"/>
</dbReference>